<dbReference type="EMBL" id="FUEG01000024">
    <property type="protein sequence ID" value="SJL14475.1"/>
    <property type="molecule type" value="Genomic_DNA"/>
</dbReference>
<proteinExistence type="predicted"/>
<reference evidence="2" key="1">
    <citation type="journal article" date="2017" name="Nat. Ecol. Evol.">
        <title>Genome expansion and lineage-specific genetic innovations in the forest pathogenic fungi Armillaria.</title>
        <authorList>
            <person name="Sipos G."/>
            <person name="Prasanna A.N."/>
            <person name="Walter M.C."/>
            <person name="O'Connor E."/>
            <person name="Balint B."/>
            <person name="Krizsan K."/>
            <person name="Kiss B."/>
            <person name="Hess J."/>
            <person name="Varga T."/>
            <person name="Slot J."/>
            <person name="Riley R."/>
            <person name="Boka B."/>
            <person name="Rigling D."/>
            <person name="Barry K."/>
            <person name="Lee J."/>
            <person name="Mihaltcheva S."/>
            <person name="LaButti K."/>
            <person name="Lipzen A."/>
            <person name="Waldron R."/>
            <person name="Moloney N.M."/>
            <person name="Sperisen C."/>
            <person name="Kredics L."/>
            <person name="Vagvoelgyi C."/>
            <person name="Patrignani A."/>
            <person name="Fitzpatrick D."/>
            <person name="Nagy I."/>
            <person name="Doyle S."/>
            <person name="Anderson J.B."/>
            <person name="Grigoriev I.V."/>
            <person name="Gueldener U."/>
            <person name="Muensterkoetter M."/>
            <person name="Nagy L.G."/>
        </authorList>
    </citation>
    <scope>NUCLEOTIDE SEQUENCE [LARGE SCALE GENOMIC DNA]</scope>
    <source>
        <strain evidence="2">C18/9</strain>
    </source>
</reference>
<gene>
    <name evidence="1" type="ORF">ARMOST_17933</name>
</gene>
<evidence type="ECO:0000313" key="1">
    <source>
        <dbReference type="EMBL" id="SJL14475.1"/>
    </source>
</evidence>
<name>A0A284S0E0_ARMOS</name>
<dbReference type="AlphaFoldDB" id="A0A284S0E0"/>
<dbReference type="Proteomes" id="UP000219338">
    <property type="component" value="Unassembled WGS sequence"/>
</dbReference>
<accession>A0A284S0E0</accession>
<dbReference type="OrthoDB" id="10414303at2759"/>
<organism evidence="1 2">
    <name type="scientific">Armillaria ostoyae</name>
    <name type="common">Armillaria root rot fungus</name>
    <dbReference type="NCBI Taxonomy" id="47428"/>
    <lineage>
        <taxon>Eukaryota</taxon>
        <taxon>Fungi</taxon>
        <taxon>Dikarya</taxon>
        <taxon>Basidiomycota</taxon>
        <taxon>Agaricomycotina</taxon>
        <taxon>Agaricomycetes</taxon>
        <taxon>Agaricomycetidae</taxon>
        <taxon>Agaricales</taxon>
        <taxon>Marasmiineae</taxon>
        <taxon>Physalacriaceae</taxon>
        <taxon>Armillaria</taxon>
    </lineage>
</organism>
<keyword evidence="2" id="KW-1185">Reference proteome</keyword>
<dbReference type="OMA" id="WNLHFDI"/>
<evidence type="ECO:0000313" key="2">
    <source>
        <dbReference type="Proteomes" id="UP000219338"/>
    </source>
</evidence>
<sequence length="343" mass="38479">MLDMKATPWPTPDIIGELSSTLRGLRESFRLSPPSTGYRAKIGYFSLLSSQESGRSPLHICLDVPSFAMPSHLDAILEHIATHFNGDQTYTSASTDLSLPFCPALADNFSMFSSAPFLQDVAVSGYLDQWRKLFAISVAFPAHHAHHSHPGANPDFYACVKEVGVSWNLHFDINTWRIIRSSTLSDAQLLPVLTNNDIRTVTLNGEIPSVLDRYSLLNWKELFLYKCNIQAFSYFRPISLSTFKGIWKLRSTSSTKLAITVTSATRADVHVARELMFEEGKPGVLPELQHSRWRAPEGIYTFQDNSLLKIASSRCTRCPGGFMIKTKMDDRDVLSEDIIAQMR</sequence>
<protein>
    <submittedName>
        <fullName evidence="1">Uncharacterized protein</fullName>
    </submittedName>
</protein>